<evidence type="ECO:0000313" key="3">
    <source>
        <dbReference type="Proteomes" id="UP000292958"/>
    </source>
</evidence>
<comment type="caution">
    <text evidence="2">The sequence shown here is derived from an EMBL/GenBank/DDBJ whole genome shotgun (WGS) entry which is preliminary data.</text>
</comment>
<evidence type="ECO:0000313" key="2">
    <source>
        <dbReference type="EMBL" id="RZU40688.1"/>
    </source>
</evidence>
<dbReference type="Proteomes" id="UP000292958">
    <property type="component" value="Unassembled WGS sequence"/>
</dbReference>
<proteinExistence type="predicted"/>
<feature type="signal peptide" evidence="1">
    <location>
        <begin position="1"/>
        <end position="28"/>
    </location>
</feature>
<dbReference type="RefSeq" id="WP_130418722.1">
    <property type="nucleotide sequence ID" value="NZ_SHKW01000001.1"/>
</dbReference>
<dbReference type="AlphaFoldDB" id="A0A4Q7YSY4"/>
<keyword evidence="1" id="KW-0732">Signal</keyword>
<evidence type="ECO:0000256" key="1">
    <source>
        <dbReference type="SAM" id="SignalP"/>
    </source>
</evidence>
<keyword evidence="3" id="KW-1185">Reference proteome</keyword>
<organism evidence="2 3">
    <name type="scientific">Edaphobacter modestus</name>
    <dbReference type="NCBI Taxonomy" id="388466"/>
    <lineage>
        <taxon>Bacteria</taxon>
        <taxon>Pseudomonadati</taxon>
        <taxon>Acidobacteriota</taxon>
        <taxon>Terriglobia</taxon>
        <taxon>Terriglobales</taxon>
        <taxon>Acidobacteriaceae</taxon>
        <taxon>Edaphobacter</taxon>
    </lineage>
</organism>
<sequence>MKSHIRFTLRTLLGFVLFSGALAVPSLAGNKAAPPPRPAREYPAFDFHPQEHVTVAIDPCTEPRDCDFFRLPYIRHSLIPVRVIITNDSDSPLSLDEARMQFITSAGDKFPAASLDDINRRLFSAEKAAGRKIPIIPIPIPGRRTPIDKKITQDDDDFGFKSTTVTPHSTIAGYVFYDVKDLEEPPLKNAEIYIKMIHTSGGKELFAFSLPFNKWLAAQKATPAASKPDAKPAP</sequence>
<reference evidence="2 3" key="1">
    <citation type="submission" date="2019-02" db="EMBL/GenBank/DDBJ databases">
        <title>Genomic Encyclopedia of Archaeal and Bacterial Type Strains, Phase II (KMG-II): from individual species to whole genera.</title>
        <authorList>
            <person name="Goeker M."/>
        </authorList>
    </citation>
    <scope>NUCLEOTIDE SEQUENCE [LARGE SCALE GENOMIC DNA]</scope>
    <source>
        <strain evidence="2 3">DSM 18101</strain>
    </source>
</reference>
<accession>A0A4Q7YSY4</accession>
<gene>
    <name evidence="2" type="ORF">BDD14_2158</name>
</gene>
<protein>
    <submittedName>
        <fullName evidence="2">Uncharacterized protein</fullName>
    </submittedName>
</protein>
<feature type="chain" id="PRO_5020702882" evidence="1">
    <location>
        <begin position="29"/>
        <end position="234"/>
    </location>
</feature>
<dbReference type="OrthoDB" id="117437at2"/>
<name>A0A4Q7YSY4_9BACT</name>
<dbReference type="EMBL" id="SHKW01000001">
    <property type="protein sequence ID" value="RZU40688.1"/>
    <property type="molecule type" value="Genomic_DNA"/>
</dbReference>